<protein>
    <recommendedName>
        <fullName evidence="2">EthD domain-containing protein</fullName>
    </recommendedName>
</protein>
<reference evidence="3 4" key="1">
    <citation type="submission" date="2013-03" db="EMBL/GenBank/DDBJ databases">
        <title>The Genome Sequence of Phialophora europaea CBS 101466.</title>
        <authorList>
            <consortium name="The Broad Institute Genomics Platform"/>
            <person name="Cuomo C."/>
            <person name="de Hoog S."/>
            <person name="Gorbushina A."/>
            <person name="Walker B."/>
            <person name="Young S.K."/>
            <person name="Zeng Q."/>
            <person name="Gargeya S."/>
            <person name="Fitzgerald M."/>
            <person name="Haas B."/>
            <person name="Abouelleil A."/>
            <person name="Allen A.W."/>
            <person name="Alvarado L."/>
            <person name="Arachchi H.M."/>
            <person name="Berlin A.M."/>
            <person name="Chapman S.B."/>
            <person name="Gainer-Dewar J."/>
            <person name="Goldberg J."/>
            <person name="Griggs A."/>
            <person name="Gujja S."/>
            <person name="Hansen M."/>
            <person name="Howarth C."/>
            <person name="Imamovic A."/>
            <person name="Ireland A."/>
            <person name="Larimer J."/>
            <person name="McCowan C."/>
            <person name="Murphy C."/>
            <person name="Pearson M."/>
            <person name="Poon T.W."/>
            <person name="Priest M."/>
            <person name="Roberts A."/>
            <person name="Saif S."/>
            <person name="Shea T."/>
            <person name="Sisk P."/>
            <person name="Sykes S."/>
            <person name="Wortman J."/>
            <person name="Nusbaum C."/>
            <person name="Birren B."/>
        </authorList>
    </citation>
    <scope>NUCLEOTIDE SEQUENCE [LARGE SCALE GENOMIC DNA]</scope>
    <source>
        <strain evidence="3 4">CBS 101466</strain>
    </source>
</reference>
<feature type="domain" description="EthD" evidence="2">
    <location>
        <begin position="24"/>
        <end position="120"/>
    </location>
</feature>
<evidence type="ECO:0000313" key="4">
    <source>
        <dbReference type="Proteomes" id="UP000030752"/>
    </source>
</evidence>
<dbReference type="Gene3D" id="3.30.70.100">
    <property type="match status" value="1"/>
</dbReference>
<dbReference type="GeneID" id="19970862"/>
<dbReference type="eggNOG" id="ENOG502STMR">
    <property type="taxonomic scope" value="Eukaryota"/>
</dbReference>
<dbReference type="InterPro" id="IPR011008">
    <property type="entry name" value="Dimeric_a/b-barrel"/>
</dbReference>
<dbReference type="VEuPathDB" id="FungiDB:HMPREF1541_03523"/>
<dbReference type="STRING" id="1220924.W2RYR0"/>
<dbReference type="Proteomes" id="UP000030752">
    <property type="component" value="Unassembled WGS sequence"/>
</dbReference>
<dbReference type="EMBL" id="KB822719">
    <property type="protein sequence ID" value="ETN41587.1"/>
    <property type="molecule type" value="Genomic_DNA"/>
</dbReference>
<dbReference type="GO" id="GO:0016491">
    <property type="term" value="F:oxidoreductase activity"/>
    <property type="evidence" value="ECO:0007669"/>
    <property type="project" value="InterPro"/>
</dbReference>
<sequence>MSAKTAVTVHMQRLYRFSLYVKKRPDITEEEFNRHWSKEHAPLVKEWLKRYGILKYTQYHTPKSLETEARTKWLELGQLERQPWDGVVEITVKDIKDFYDARNDPFYIEKVIADEEKFVSNREEASWTIGWEEVYVKDGECVDMPLGDTKPGHD</sequence>
<organism evidence="3 4">
    <name type="scientific">Cyphellophora europaea (strain CBS 101466)</name>
    <name type="common">Phialophora europaea</name>
    <dbReference type="NCBI Taxonomy" id="1220924"/>
    <lineage>
        <taxon>Eukaryota</taxon>
        <taxon>Fungi</taxon>
        <taxon>Dikarya</taxon>
        <taxon>Ascomycota</taxon>
        <taxon>Pezizomycotina</taxon>
        <taxon>Eurotiomycetes</taxon>
        <taxon>Chaetothyriomycetidae</taxon>
        <taxon>Chaetothyriales</taxon>
        <taxon>Cyphellophoraceae</taxon>
        <taxon>Cyphellophora</taxon>
    </lineage>
</organism>
<dbReference type="OrthoDB" id="3454835at2759"/>
<dbReference type="HOGENOM" id="CLU_115019_0_1_1"/>
<dbReference type="AlphaFoldDB" id="W2RYR0"/>
<dbReference type="RefSeq" id="XP_008716096.1">
    <property type="nucleotide sequence ID" value="XM_008717874.1"/>
</dbReference>
<dbReference type="Pfam" id="PF07110">
    <property type="entry name" value="EthD"/>
    <property type="match status" value="1"/>
</dbReference>
<accession>W2RYR0</accession>
<evidence type="ECO:0000256" key="1">
    <source>
        <dbReference type="ARBA" id="ARBA00005986"/>
    </source>
</evidence>
<evidence type="ECO:0000313" key="3">
    <source>
        <dbReference type="EMBL" id="ETN41587.1"/>
    </source>
</evidence>
<evidence type="ECO:0000259" key="2">
    <source>
        <dbReference type="Pfam" id="PF07110"/>
    </source>
</evidence>
<comment type="similarity">
    <text evidence="1">Belongs to the tpcK family.</text>
</comment>
<proteinExistence type="inferred from homology"/>
<dbReference type="SUPFAM" id="SSF54909">
    <property type="entry name" value="Dimeric alpha+beta barrel"/>
    <property type="match status" value="1"/>
</dbReference>
<dbReference type="InParanoid" id="W2RYR0"/>
<dbReference type="InterPro" id="IPR009799">
    <property type="entry name" value="EthD_dom"/>
</dbReference>
<name>W2RYR0_CYPE1</name>
<gene>
    <name evidence="3" type="ORF">HMPREF1541_03523</name>
</gene>
<keyword evidence="4" id="KW-1185">Reference proteome</keyword>